<proteinExistence type="predicted"/>
<name>A0AAF1A2N6_BIFAD</name>
<reference evidence="2" key="1">
    <citation type="journal article" date="2016" name="Sci. Rep.">
        <title>Evaluation of genetic diversity among strains of the human gut commensal Bifidobacterium adolescentis.</title>
        <authorList>
            <person name="Duranti S."/>
            <person name="Milani C."/>
            <person name="Lugli G.A."/>
            <person name="Mancabelli L."/>
            <person name="Turroni F."/>
            <person name="Ferrario C."/>
            <person name="Mangifesta M."/>
            <person name="Viappiani A."/>
            <person name="Sanchez B."/>
            <person name="Margolles A."/>
            <person name="van Sinderen D."/>
            <person name="Ventura M."/>
        </authorList>
    </citation>
    <scope>NUCLEOTIDE SEQUENCE</scope>
    <source>
        <strain evidence="2">703B</strain>
    </source>
</reference>
<protein>
    <submittedName>
        <fullName evidence="2">Uncharacterized protein</fullName>
    </submittedName>
</protein>
<evidence type="ECO:0000256" key="1">
    <source>
        <dbReference type="SAM" id="MobiDB-lite"/>
    </source>
</evidence>
<gene>
    <name evidence="2" type="ORF">B0703_06310</name>
</gene>
<dbReference type="Proteomes" id="UP000193179">
    <property type="component" value="Chromosome"/>
</dbReference>
<organism evidence="2 3">
    <name type="scientific">Bifidobacterium adolescentis</name>
    <dbReference type="NCBI Taxonomy" id="1680"/>
    <lineage>
        <taxon>Bacteria</taxon>
        <taxon>Bacillati</taxon>
        <taxon>Actinomycetota</taxon>
        <taxon>Actinomycetes</taxon>
        <taxon>Bifidobacteriales</taxon>
        <taxon>Bifidobacteriaceae</taxon>
        <taxon>Bifidobacterium</taxon>
    </lineage>
</organism>
<accession>A0AAF1A2N6</accession>
<dbReference type="AlphaFoldDB" id="A0AAF1A2N6"/>
<dbReference type="EMBL" id="CP133648">
    <property type="protein sequence ID" value="WNE84622.1"/>
    <property type="molecule type" value="Genomic_DNA"/>
</dbReference>
<reference evidence="2" key="2">
    <citation type="submission" date="2023-09" db="EMBL/GenBank/DDBJ databases">
        <title>Ecological and genomic based identification of the Bifidobacterium adolescentis prototype of the healthy human gut microbiota.</title>
        <authorList>
            <person name="Lugli G.A."/>
            <person name="Argentini C."/>
            <person name="Tarracchini C."/>
            <person name="Fontana F."/>
            <person name="Alessandri G."/>
            <person name="Mancabelli L."/>
            <person name="Milani C."/>
            <person name="Turroni F."/>
            <person name="Ventura M."/>
        </authorList>
    </citation>
    <scope>NUCLEOTIDE SEQUENCE</scope>
    <source>
        <strain evidence="2">703B</strain>
    </source>
</reference>
<sequence length="118" mass="13124">MNGSVQRTIPNVMLPFRSMISKSFSVADNGLEYQLAHYAPTDISRRELAAPPGIRASIPHTQTLEDERKPSPKMRPGFPLPAPIKNGAKYQLQHYVATDIFCCVSVIPESHLEHAKRG</sequence>
<evidence type="ECO:0000313" key="2">
    <source>
        <dbReference type="EMBL" id="WNE84622.1"/>
    </source>
</evidence>
<dbReference type="RefSeq" id="WP_143239864.1">
    <property type="nucleotide sequence ID" value="NZ_CP133648.1"/>
</dbReference>
<evidence type="ECO:0000313" key="3">
    <source>
        <dbReference type="Proteomes" id="UP000193179"/>
    </source>
</evidence>
<feature type="region of interest" description="Disordered" evidence="1">
    <location>
        <begin position="53"/>
        <end position="80"/>
    </location>
</feature>